<dbReference type="Proteomes" id="UP000398389">
    <property type="component" value="Unassembled WGS sequence"/>
</dbReference>
<reference evidence="4 5" key="1">
    <citation type="submission" date="2019-09" db="EMBL/GenBank/DDBJ databases">
        <authorList>
            <person name="Brejova B."/>
        </authorList>
    </citation>
    <scope>NUCLEOTIDE SEQUENCE [LARGE SCALE GENOMIC DNA]</scope>
</reference>
<evidence type="ECO:0000256" key="1">
    <source>
        <dbReference type="ARBA" id="ARBA00009986"/>
    </source>
</evidence>
<dbReference type="Pfam" id="PF00171">
    <property type="entry name" value="Aldedh"/>
    <property type="match status" value="1"/>
</dbReference>
<dbReference type="Gene3D" id="3.40.309.10">
    <property type="entry name" value="Aldehyde Dehydrogenase, Chain A, domain 2"/>
    <property type="match status" value="1"/>
</dbReference>
<dbReference type="InterPro" id="IPR016163">
    <property type="entry name" value="Ald_DH_C"/>
</dbReference>
<evidence type="ECO:0000313" key="4">
    <source>
        <dbReference type="EMBL" id="VVT46663.1"/>
    </source>
</evidence>
<dbReference type="InterPro" id="IPR016162">
    <property type="entry name" value="Ald_DH_N"/>
</dbReference>
<dbReference type="AlphaFoldDB" id="A0A5E8B558"/>
<comment type="similarity">
    <text evidence="1">Belongs to the aldehyde dehydrogenase family.</text>
</comment>
<dbReference type="RefSeq" id="XP_031851939.1">
    <property type="nucleotide sequence ID" value="XM_031996048.1"/>
</dbReference>
<dbReference type="InterPro" id="IPR016160">
    <property type="entry name" value="Ald_DH_CS_CYS"/>
</dbReference>
<dbReference type="GO" id="GO:0016620">
    <property type="term" value="F:oxidoreductase activity, acting on the aldehyde or oxo group of donors, NAD or NADP as acceptor"/>
    <property type="evidence" value="ECO:0007669"/>
    <property type="project" value="InterPro"/>
</dbReference>
<dbReference type="PANTHER" id="PTHR11699">
    <property type="entry name" value="ALDEHYDE DEHYDROGENASE-RELATED"/>
    <property type="match status" value="1"/>
</dbReference>
<organism evidence="4 5">
    <name type="scientific">Magnusiomyces paraingens</name>
    <dbReference type="NCBI Taxonomy" id="2606893"/>
    <lineage>
        <taxon>Eukaryota</taxon>
        <taxon>Fungi</taxon>
        <taxon>Dikarya</taxon>
        <taxon>Ascomycota</taxon>
        <taxon>Saccharomycotina</taxon>
        <taxon>Dipodascomycetes</taxon>
        <taxon>Dipodascales</taxon>
        <taxon>Dipodascaceae</taxon>
        <taxon>Magnusiomyces</taxon>
    </lineage>
</organism>
<keyword evidence="5" id="KW-1185">Reference proteome</keyword>
<dbReference type="InterPro" id="IPR015590">
    <property type="entry name" value="Aldehyde_DH_dom"/>
</dbReference>
<evidence type="ECO:0000313" key="5">
    <source>
        <dbReference type="Proteomes" id="UP000398389"/>
    </source>
</evidence>
<sequence>MTSIHTISPVTNWEIQTTPETTWTDLVGSILPASVSSQIQWAANPLSTREKVLLAFADLLEAAAAINPQDPPAGTSQIPPNLSLLMGRPSKYYAAELKTAALRTRTLVAYAASALAPVAANHDVSDTTTLKFEYANPEDPSGPQFKKYLTREALGTVLIVFPWNYPYLTLVNALVPALLAGNAVILKPSPQIPAVATFVIDLLTQAGLPAGVAQVVQAGPPDIVTRLIKERQEIKAVAFIGSVEGGLSIQKAAADAGRLIPINLELGGNDGAYVRADIGSKTSADLAKIADDIVDGALFNSGQSCCAIERVYVHESIWKPFVDAVVAIVKSYKVGDPRSPQVAMGPVVSAASAKRIRAQVSEAIETGNGKLLVSDADFAYTTATDGESTGTPPPAFVAPQVVAFESPSNCTLLKDETFGPVVPLVKVSSDEEAISLINDDKYGLTASVWTFDESAGEELANKLEAGTVFVNRADYPDPKLAWTGHKMSGRAVTLSRFGFDGFTKLKSHHVKKL</sequence>
<gene>
    <name evidence="4" type="ORF">SAPINGB_P001325</name>
</gene>
<keyword evidence="2" id="KW-0560">Oxidoreductase</keyword>
<feature type="domain" description="Aldehyde dehydrogenase" evidence="3">
    <location>
        <begin position="140"/>
        <end position="507"/>
    </location>
</feature>
<dbReference type="GeneID" id="43580148"/>
<evidence type="ECO:0000256" key="2">
    <source>
        <dbReference type="ARBA" id="ARBA00023002"/>
    </source>
</evidence>
<dbReference type="OrthoDB" id="310895at2759"/>
<evidence type="ECO:0000259" key="3">
    <source>
        <dbReference type="Pfam" id="PF00171"/>
    </source>
</evidence>
<dbReference type="PROSITE" id="PS00070">
    <property type="entry name" value="ALDEHYDE_DEHYDR_CYS"/>
    <property type="match status" value="1"/>
</dbReference>
<dbReference type="InterPro" id="IPR016161">
    <property type="entry name" value="Ald_DH/histidinol_DH"/>
</dbReference>
<name>A0A5E8B558_9ASCO</name>
<dbReference type="EMBL" id="CABVLU010000001">
    <property type="protein sequence ID" value="VVT46663.1"/>
    <property type="molecule type" value="Genomic_DNA"/>
</dbReference>
<accession>A0A5E8B558</accession>
<dbReference type="SUPFAM" id="SSF53720">
    <property type="entry name" value="ALDH-like"/>
    <property type="match status" value="1"/>
</dbReference>
<proteinExistence type="inferred from homology"/>
<dbReference type="Gene3D" id="3.40.605.10">
    <property type="entry name" value="Aldehyde Dehydrogenase, Chain A, domain 1"/>
    <property type="match status" value="1"/>
</dbReference>
<protein>
    <recommendedName>
        <fullName evidence="3">Aldehyde dehydrogenase domain-containing protein</fullName>
    </recommendedName>
</protein>